<proteinExistence type="inferred from homology"/>
<protein>
    <submittedName>
        <fullName evidence="4">Sulfoquinovosidase</fullName>
        <ecNumber evidence="4">3.2.1.199</ecNumber>
    </submittedName>
</protein>
<dbReference type="Gene3D" id="3.20.20.80">
    <property type="entry name" value="Glycosidases"/>
    <property type="match status" value="1"/>
</dbReference>
<dbReference type="InterPro" id="IPR048395">
    <property type="entry name" value="Glyco_hydro_31_C"/>
</dbReference>
<dbReference type="InterPro" id="IPR044112">
    <property type="entry name" value="YihQ_TIM-like"/>
</dbReference>
<dbReference type="Pfam" id="PF01055">
    <property type="entry name" value="Glyco_hydro_31_2nd"/>
    <property type="match status" value="1"/>
</dbReference>
<dbReference type="AlphaFoldDB" id="A0A645C1Y9"/>
<dbReference type="InterPro" id="IPR052990">
    <property type="entry name" value="Sulfoquinovosidase_GH31"/>
</dbReference>
<comment type="caution">
    <text evidence="4">The sequence shown here is derived from an EMBL/GenBank/DDBJ whole genome shotgun (WGS) entry which is preliminary data.</text>
</comment>
<dbReference type="PANTHER" id="PTHR46959">
    <property type="entry name" value="SULFOQUINOVOSIDASE"/>
    <property type="match status" value="1"/>
</dbReference>
<reference evidence="4" key="1">
    <citation type="submission" date="2019-08" db="EMBL/GenBank/DDBJ databases">
        <authorList>
            <person name="Kucharzyk K."/>
            <person name="Murdoch R.W."/>
            <person name="Higgins S."/>
            <person name="Loffler F."/>
        </authorList>
    </citation>
    <scope>NUCLEOTIDE SEQUENCE</scope>
</reference>
<name>A0A645C1Y9_9ZZZZ</name>
<dbReference type="SUPFAM" id="SSF51011">
    <property type="entry name" value="Glycosyl hydrolase domain"/>
    <property type="match status" value="1"/>
</dbReference>
<dbReference type="PANTHER" id="PTHR46959:SF2">
    <property type="entry name" value="SULFOQUINOVOSIDASE"/>
    <property type="match status" value="1"/>
</dbReference>
<accession>A0A645C1Y9</accession>
<dbReference type="InterPro" id="IPR000322">
    <property type="entry name" value="Glyco_hydro_31_TIM"/>
</dbReference>
<dbReference type="InterPro" id="IPR017853">
    <property type="entry name" value="GH"/>
</dbReference>
<evidence type="ECO:0000259" key="2">
    <source>
        <dbReference type="Pfam" id="PF01055"/>
    </source>
</evidence>
<comment type="similarity">
    <text evidence="1">Belongs to the glycosyl hydrolase 31 family.</text>
</comment>
<dbReference type="CDD" id="cd06594">
    <property type="entry name" value="GH31_glucosidase_YihQ"/>
    <property type="match status" value="1"/>
</dbReference>
<dbReference type="InterPro" id="IPR013780">
    <property type="entry name" value="Glyco_hydro_b"/>
</dbReference>
<keyword evidence="4" id="KW-0326">Glycosidase</keyword>
<feature type="domain" description="Glycoside hydrolase family 31 TIM barrel" evidence="2">
    <location>
        <begin position="74"/>
        <end position="382"/>
    </location>
</feature>
<dbReference type="NCBIfam" id="NF007746">
    <property type="entry name" value="PRK10426.1"/>
    <property type="match status" value="1"/>
</dbReference>
<evidence type="ECO:0000256" key="1">
    <source>
        <dbReference type="ARBA" id="ARBA00007806"/>
    </source>
</evidence>
<feature type="domain" description="Glycosyl hydrolase family 31 C-terminal" evidence="3">
    <location>
        <begin position="392"/>
        <end position="474"/>
    </location>
</feature>
<gene>
    <name evidence="4" type="primary">yihQ_5</name>
    <name evidence="4" type="ORF">SDC9_117924</name>
</gene>
<dbReference type="GO" id="GO:0005975">
    <property type="term" value="P:carbohydrate metabolic process"/>
    <property type="evidence" value="ECO:0007669"/>
    <property type="project" value="InterPro"/>
</dbReference>
<keyword evidence="4" id="KW-0378">Hydrolase</keyword>
<dbReference type="Gene3D" id="2.60.40.1180">
    <property type="entry name" value="Golgi alpha-mannosidase II"/>
    <property type="match status" value="1"/>
</dbReference>
<evidence type="ECO:0000313" key="4">
    <source>
        <dbReference type="EMBL" id="MPM70961.1"/>
    </source>
</evidence>
<dbReference type="EC" id="3.2.1.199" evidence="4"/>
<dbReference type="EMBL" id="VSSQ01023814">
    <property type="protein sequence ID" value="MPM70961.1"/>
    <property type="molecule type" value="Genomic_DNA"/>
</dbReference>
<dbReference type="Pfam" id="PF21365">
    <property type="entry name" value="Glyco_hydro_31_3rd"/>
    <property type="match status" value="1"/>
</dbReference>
<sequence length="488" mass="54938">MYSLHLHGYDYAEVDFSHADYHGLHLWQTTFSLTLSAKEDYPALLGDLTALVGRQPPLPDYMFSGILLGMQGGSDACRQKLERMLAADTAVSAVWTQDWVGKRITSFGKRLQWDWRWNKEMYPTLKEDIAENDARGIAWMGYINPYLVEGGLLFAEAQTRNYFVKKQDGTDYLIDFGEFDSGFVDLTNPAACAWYKSVIKENMIELGLRGWMVDFGEYLPTDCVLFSGQSAISAHNEWPTLWAKLNYEALSESGMLGKIGFYTRSGATGTQKYSPLMFSGDQFVDFSADDGLPSVINAALSLGMTGFGMLTFDIGGYTALFGKYRTKELLLRGCEFAAFTPVMRTHEGNRPNENTQFDADEETIAFFSRFSRIHRALSPYLIALGDQNCAQGLPAMRTLFLHYPDDARAYTEPYVYLLGRDILVAPVVEEGAQSRTLYLPQDDWVHLWSGEPYTGGEVTVSAPIGMPPVFYRAKSEIARMMETLREIH</sequence>
<dbReference type="SUPFAM" id="SSF51445">
    <property type="entry name" value="(Trans)glycosidases"/>
    <property type="match status" value="1"/>
</dbReference>
<dbReference type="GO" id="GO:0004553">
    <property type="term" value="F:hydrolase activity, hydrolyzing O-glycosyl compounds"/>
    <property type="evidence" value="ECO:0007669"/>
    <property type="project" value="InterPro"/>
</dbReference>
<organism evidence="4">
    <name type="scientific">bioreactor metagenome</name>
    <dbReference type="NCBI Taxonomy" id="1076179"/>
    <lineage>
        <taxon>unclassified sequences</taxon>
        <taxon>metagenomes</taxon>
        <taxon>ecological metagenomes</taxon>
    </lineage>
</organism>
<evidence type="ECO:0000259" key="3">
    <source>
        <dbReference type="Pfam" id="PF21365"/>
    </source>
</evidence>